<name>A0A5T3TKP4_SALER</name>
<dbReference type="AlphaFoldDB" id="A0A5T3TKP4"/>
<gene>
    <name evidence="1" type="ORF">EPJ97_11990</name>
</gene>
<proteinExistence type="predicted"/>
<evidence type="ECO:0000313" key="1">
    <source>
        <dbReference type="EMBL" id="EAN8619780.1"/>
    </source>
</evidence>
<reference evidence="1" key="1">
    <citation type="submission" date="2019-01" db="EMBL/GenBank/DDBJ databases">
        <authorList>
            <consortium name="GenomeTrakr network: Whole genome sequencing for foodborne pathogen traceback"/>
        </authorList>
    </citation>
    <scope>NUCLEOTIDE SEQUENCE</scope>
    <source>
        <strain evidence="1">CFSAN089943</strain>
    </source>
</reference>
<organism evidence="1">
    <name type="scientific">Salmonella enterica</name>
    <name type="common">Salmonella choleraesuis</name>
    <dbReference type="NCBI Taxonomy" id="28901"/>
    <lineage>
        <taxon>Bacteria</taxon>
        <taxon>Pseudomonadati</taxon>
        <taxon>Pseudomonadota</taxon>
        <taxon>Gammaproteobacteria</taxon>
        <taxon>Enterobacterales</taxon>
        <taxon>Enterobacteriaceae</taxon>
        <taxon>Salmonella</taxon>
    </lineage>
</organism>
<comment type="caution">
    <text evidence="1">The sequence shown here is derived from an EMBL/GenBank/DDBJ whole genome shotgun (WGS) entry which is preliminary data.</text>
</comment>
<sequence length="94" mass="10787">MNSWDLLILKNNINIRFCIVFVKVFKMKRKLICVMAFFGALLVGCNESNKKEVESCIERGVQYFIEIGSYPKLSDGRDAVKVATERCNRTITAF</sequence>
<dbReference type="EMBL" id="AACZJS010000014">
    <property type="protein sequence ID" value="EAN8619780.1"/>
    <property type="molecule type" value="Genomic_DNA"/>
</dbReference>
<accession>A0A5T3TKP4</accession>
<protein>
    <submittedName>
        <fullName evidence="1">Uncharacterized protein</fullName>
    </submittedName>
</protein>